<dbReference type="InterPro" id="IPR003682">
    <property type="entry name" value="rRNA_ssu_MeTfrase_G"/>
</dbReference>
<proteinExistence type="inferred from homology"/>
<comment type="caution">
    <text evidence="6">Lacks conserved residue(s) required for the propagation of feature annotation.</text>
</comment>
<dbReference type="OrthoDB" id="9808773at2"/>
<dbReference type="InterPro" id="IPR029063">
    <property type="entry name" value="SAM-dependent_MTases_sf"/>
</dbReference>
<evidence type="ECO:0000256" key="1">
    <source>
        <dbReference type="ARBA" id="ARBA00022490"/>
    </source>
</evidence>
<keyword evidence="3 6" id="KW-0489">Methyltransferase</keyword>
<protein>
    <recommendedName>
        <fullName evidence="6">Ribosomal RNA small subunit methyltransferase G</fullName>
        <ecNumber evidence="6">2.1.1.170</ecNumber>
    </recommendedName>
    <alternativeName>
        <fullName evidence="6">16S rRNA 7-methylguanosine methyltransferase</fullName>
        <shortName evidence="6">16S rRNA m7G methyltransferase</shortName>
    </alternativeName>
</protein>
<dbReference type="KEGG" id="spha:D3Y57_12310"/>
<evidence type="ECO:0000256" key="4">
    <source>
        <dbReference type="ARBA" id="ARBA00022679"/>
    </source>
</evidence>
<keyword evidence="8" id="KW-1185">Reference proteome</keyword>
<dbReference type="Proteomes" id="UP000276254">
    <property type="component" value="Chromosome"/>
</dbReference>
<evidence type="ECO:0000256" key="3">
    <source>
        <dbReference type="ARBA" id="ARBA00022603"/>
    </source>
</evidence>
<keyword evidence="2 6" id="KW-0698">rRNA processing</keyword>
<gene>
    <name evidence="6 7" type="primary">rsmG</name>
    <name evidence="7" type="ORF">D3Y57_12310</name>
</gene>
<dbReference type="EMBL" id="CP032829">
    <property type="protein sequence ID" value="AYJ86607.1"/>
    <property type="molecule type" value="Genomic_DNA"/>
</dbReference>
<dbReference type="SUPFAM" id="SSF53335">
    <property type="entry name" value="S-adenosyl-L-methionine-dependent methyltransferases"/>
    <property type="match status" value="1"/>
</dbReference>
<evidence type="ECO:0000256" key="6">
    <source>
        <dbReference type="HAMAP-Rule" id="MF_00074"/>
    </source>
</evidence>
<dbReference type="EC" id="2.1.1.170" evidence="6"/>
<keyword evidence="5 6" id="KW-0949">S-adenosyl-L-methionine</keyword>
<dbReference type="GO" id="GO:0070043">
    <property type="term" value="F:rRNA (guanine-N7-)-methyltransferase activity"/>
    <property type="evidence" value="ECO:0007669"/>
    <property type="project" value="UniProtKB-UniRule"/>
</dbReference>
<dbReference type="HAMAP" id="MF_00074">
    <property type="entry name" value="16SrRNA_methyltr_G"/>
    <property type="match status" value="1"/>
</dbReference>
<dbReference type="GO" id="GO:0005829">
    <property type="term" value="C:cytosol"/>
    <property type="evidence" value="ECO:0007669"/>
    <property type="project" value="TreeGrafter"/>
</dbReference>
<comment type="catalytic activity">
    <reaction evidence="6">
        <text>guanosine(527) in 16S rRNA + S-adenosyl-L-methionine = N(7)-methylguanosine(527) in 16S rRNA + S-adenosyl-L-homocysteine</text>
        <dbReference type="Rhea" id="RHEA:42732"/>
        <dbReference type="Rhea" id="RHEA-COMP:10209"/>
        <dbReference type="Rhea" id="RHEA-COMP:10210"/>
        <dbReference type="ChEBI" id="CHEBI:57856"/>
        <dbReference type="ChEBI" id="CHEBI:59789"/>
        <dbReference type="ChEBI" id="CHEBI:74269"/>
        <dbReference type="ChEBI" id="CHEBI:74480"/>
        <dbReference type="EC" id="2.1.1.170"/>
    </reaction>
</comment>
<reference evidence="7 8" key="1">
    <citation type="submission" date="2018-09" db="EMBL/GenBank/DDBJ databases">
        <title>Sphingomonas peninsula sp. nov., isolated from fildes peninsula, Antarctic soil.</title>
        <authorList>
            <person name="Yingchao G."/>
        </authorList>
    </citation>
    <scope>NUCLEOTIDE SEQUENCE [LARGE SCALE GENOMIC DNA]</scope>
    <source>
        <strain evidence="7 8">YZ-8</strain>
    </source>
</reference>
<comment type="subcellular location">
    <subcellularLocation>
        <location evidence="6">Cytoplasm</location>
    </subcellularLocation>
</comment>
<feature type="binding site" evidence="6">
    <location>
        <position position="135"/>
    </location>
    <ligand>
        <name>S-adenosyl-L-methionine</name>
        <dbReference type="ChEBI" id="CHEBI:59789"/>
    </ligand>
</feature>
<dbReference type="CDD" id="cd02440">
    <property type="entry name" value="AdoMet_MTases"/>
    <property type="match status" value="1"/>
</dbReference>
<feature type="binding site" evidence="6">
    <location>
        <position position="71"/>
    </location>
    <ligand>
        <name>S-adenosyl-L-methionine</name>
        <dbReference type="ChEBI" id="CHEBI:59789"/>
    </ligand>
</feature>
<feature type="binding site" evidence="6">
    <location>
        <begin position="121"/>
        <end position="122"/>
    </location>
    <ligand>
        <name>S-adenosyl-L-methionine</name>
        <dbReference type="ChEBI" id="CHEBI:59789"/>
    </ligand>
</feature>
<feature type="binding site" evidence="6">
    <location>
        <position position="76"/>
    </location>
    <ligand>
        <name>S-adenosyl-L-methionine</name>
        <dbReference type="ChEBI" id="CHEBI:59789"/>
    </ligand>
</feature>
<dbReference type="PANTHER" id="PTHR31760:SF0">
    <property type="entry name" value="S-ADENOSYL-L-METHIONINE-DEPENDENT METHYLTRANSFERASES SUPERFAMILY PROTEIN"/>
    <property type="match status" value="1"/>
</dbReference>
<evidence type="ECO:0000256" key="2">
    <source>
        <dbReference type="ARBA" id="ARBA00022552"/>
    </source>
</evidence>
<evidence type="ECO:0000313" key="8">
    <source>
        <dbReference type="Proteomes" id="UP000276254"/>
    </source>
</evidence>
<dbReference type="PIRSF" id="PIRSF003078">
    <property type="entry name" value="GidB"/>
    <property type="match status" value="1"/>
</dbReference>
<dbReference type="NCBIfam" id="TIGR00138">
    <property type="entry name" value="rsmG_gidB"/>
    <property type="match status" value="1"/>
</dbReference>
<keyword evidence="1 6" id="KW-0963">Cytoplasm</keyword>
<evidence type="ECO:0000313" key="7">
    <source>
        <dbReference type="EMBL" id="AYJ86607.1"/>
    </source>
</evidence>
<dbReference type="Pfam" id="PF02527">
    <property type="entry name" value="GidB"/>
    <property type="match status" value="1"/>
</dbReference>
<dbReference type="RefSeq" id="WP_121153232.1">
    <property type="nucleotide sequence ID" value="NZ_CP032829.1"/>
</dbReference>
<dbReference type="PANTHER" id="PTHR31760">
    <property type="entry name" value="S-ADENOSYL-L-METHIONINE-DEPENDENT METHYLTRANSFERASES SUPERFAMILY PROTEIN"/>
    <property type="match status" value="1"/>
</dbReference>
<accession>A0A494TB48</accession>
<sequence length="205" mass="22636">MTNDDLTSAAHYPVSRETYSVLESLVSLVRLESSTQNLISLSTIEDIWTRHVVDSIQLLRFAGGGKWLDLGTGAGFPGLVIAAFGSCDVTLVEERRLRHEFLARAVTSLGLSNVQVIGDRIERVDTFVASIISARAFAPLEKILRLSSRFSTRKTRWILPKGKNATEELASIRATWHGDFRLEPSVTDPTSSIIIAENVSPKGRR</sequence>
<keyword evidence="4 6" id="KW-0808">Transferase</keyword>
<comment type="similarity">
    <text evidence="6">Belongs to the methyltransferase superfamily. RNA methyltransferase RsmG family.</text>
</comment>
<dbReference type="Gene3D" id="3.40.50.150">
    <property type="entry name" value="Vaccinia Virus protein VP39"/>
    <property type="match status" value="1"/>
</dbReference>
<dbReference type="AlphaFoldDB" id="A0A494TB48"/>
<evidence type="ECO:0000256" key="5">
    <source>
        <dbReference type="ARBA" id="ARBA00022691"/>
    </source>
</evidence>
<comment type="function">
    <text evidence="6">Specifically methylates the N7 position of guanine in position 527 of 16S rRNA.</text>
</comment>
<organism evidence="7 8">
    <name type="scientific">Sphingomonas paeninsulae</name>
    <dbReference type="NCBI Taxonomy" id="2319844"/>
    <lineage>
        <taxon>Bacteria</taxon>
        <taxon>Pseudomonadati</taxon>
        <taxon>Pseudomonadota</taxon>
        <taxon>Alphaproteobacteria</taxon>
        <taxon>Sphingomonadales</taxon>
        <taxon>Sphingomonadaceae</taxon>
        <taxon>Sphingomonas</taxon>
    </lineage>
</organism>
<name>A0A494TB48_SPHPE</name>